<evidence type="ECO:0000256" key="1">
    <source>
        <dbReference type="SAM" id="SignalP"/>
    </source>
</evidence>
<gene>
    <name evidence="2" type="ORF">VITISV_043671</name>
</gene>
<dbReference type="EMBL" id="AM482702">
    <property type="protein sequence ID" value="CAN83949.1"/>
    <property type="molecule type" value="Genomic_DNA"/>
</dbReference>
<keyword evidence="1" id="KW-0732">Signal</keyword>
<dbReference type="AlphaFoldDB" id="A5C558"/>
<accession>A5C558</accession>
<reference evidence="2" key="1">
    <citation type="journal article" date="2007" name="PLoS ONE">
        <title>The first genome sequence of an elite grapevine cultivar (Pinot noir Vitis vinifera L.): coping with a highly heterozygous genome.</title>
        <authorList>
            <person name="Velasco R."/>
            <person name="Zharkikh A."/>
            <person name="Troggio M."/>
            <person name="Cartwright D.A."/>
            <person name="Cestaro A."/>
            <person name="Pruss D."/>
            <person name="Pindo M."/>
            <person name="FitzGerald L.M."/>
            <person name="Vezzulli S."/>
            <person name="Reid J."/>
            <person name="Malacarne G."/>
            <person name="Iliev D."/>
            <person name="Coppola G."/>
            <person name="Wardell B."/>
            <person name="Micheletti D."/>
            <person name="Macalma T."/>
            <person name="Facci M."/>
            <person name="Mitchell J.T."/>
            <person name="Perazzolli M."/>
            <person name="Eldredge G."/>
            <person name="Gatto P."/>
            <person name="Oyzerski R."/>
            <person name="Moretto M."/>
            <person name="Gutin N."/>
            <person name="Stefanini M."/>
            <person name="Chen Y."/>
            <person name="Segala C."/>
            <person name="Davenport C."/>
            <person name="Dematte L."/>
            <person name="Mraz A."/>
            <person name="Battilana J."/>
            <person name="Stormo K."/>
            <person name="Costa F."/>
            <person name="Tao Q."/>
            <person name="Si-Ammour A."/>
            <person name="Harkins T."/>
            <person name="Lackey A."/>
            <person name="Perbost C."/>
            <person name="Taillon B."/>
            <person name="Stella A."/>
            <person name="Solovyev V."/>
            <person name="Fawcett J.A."/>
            <person name="Sterck L."/>
            <person name="Vandepoele K."/>
            <person name="Grando S.M."/>
            <person name="Toppo S."/>
            <person name="Moser C."/>
            <person name="Lanchbury J."/>
            <person name="Bogden R."/>
            <person name="Skolnick M."/>
            <person name="Sgaramella V."/>
            <person name="Bhatnagar S.K."/>
            <person name="Fontana P."/>
            <person name="Gutin A."/>
            <person name="Van de Peer Y."/>
            <person name="Salamini F."/>
            <person name="Viola R."/>
        </authorList>
    </citation>
    <scope>NUCLEOTIDE SEQUENCE</scope>
</reference>
<feature type="signal peptide" evidence="1">
    <location>
        <begin position="1"/>
        <end position="26"/>
    </location>
</feature>
<proteinExistence type="predicted"/>
<evidence type="ECO:0000313" key="2">
    <source>
        <dbReference type="EMBL" id="CAN83949.1"/>
    </source>
</evidence>
<evidence type="ECO:0008006" key="3">
    <source>
        <dbReference type="Google" id="ProtNLM"/>
    </source>
</evidence>
<organism evidence="2">
    <name type="scientific">Vitis vinifera</name>
    <name type="common">Grape</name>
    <dbReference type="NCBI Taxonomy" id="29760"/>
    <lineage>
        <taxon>Eukaryota</taxon>
        <taxon>Viridiplantae</taxon>
        <taxon>Streptophyta</taxon>
        <taxon>Embryophyta</taxon>
        <taxon>Tracheophyta</taxon>
        <taxon>Spermatophyta</taxon>
        <taxon>Magnoliopsida</taxon>
        <taxon>eudicotyledons</taxon>
        <taxon>Gunneridae</taxon>
        <taxon>Pentapetalae</taxon>
        <taxon>rosids</taxon>
        <taxon>Vitales</taxon>
        <taxon>Vitaceae</taxon>
        <taxon>Viteae</taxon>
        <taxon>Vitis</taxon>
    </lineage>
</organism>
<protein>
    <recommendedName>
        <fullName evidence="3">Secreted protein</fullName>
    </recommendedName>
</protein>
<name>A5C558_VITVI</name>
<sequence>MANPSWCTGHCALVLCVGIMVRVSYCLEPSDHDIVPMVSSVGSPHKAQAPSCLRGEGVGCTRPHAVAATGCTPHMSWSSCVCVLESRLCVLRTPKAVPWCPFGAVKASLGGFLI</sequence>
<feature type="chain" id="PRO_5002678961" description="Secreted protein" evidence="1">
    <location>
        <begin position="27"/>
        <end position="114"/>
    </location>
</feature>